<accession>A0A3L6PWC9</accession>
<sequence length="213" mass="24428">MNVRGEMHVWNSGPEHCAAQVPNQSFFFIDEQVDQKALKEKASTAIITVLSGEISAKQIEMEFKNVLSTKYWRWTAKQVADNKFTMRFPNAKMVQDYSNFNLGTKKGDVQMMIEPWSSSLGAKGVLQQAWFRVKGIPVDQRSIRTIAKVGALVGKTVSIDENTRFNADFVRVRIACRDKYLQLLRVLLGCSYMTFTLTLRPLIMRWETRPKLL</sequence>
<dbReference type="OrthoDB" id="695245at2759"/>
<dbReference type="AlphaFoldDB" id="A0A3L6PWC9"/>
<keyword evidence="1" id="KW-0472">Membrane</keyword>
<reference evidence="3" key="1">
    <citation type="journal article" date="2019" name="Nat. Commun.">
        <title>The genome of broomcorn millet.</title>
        <authorList>
            <person name="Zou C."/>
            <person name="Miki D."/>
            <person name="Li D."/>
            <person name="Tang Q."/>
            <person name="Xiao L."/>
            <person name="Rajput S."/>
            <person name="Deng P."/>
            <person name="Jia W."/>
            <person name="Huang R."/>
            <person name="Zhang M."/>
            <person name="Sun Y."/>
            <person name="Hu J."/>
            <person name="Fu X."/>
            <person name="Schnable P.S."/>
            <person name="Li F."/>
            <person name="Zhang H."/>
            <person name="Feng B."/>
            <person name="Zhu X."/>
            <person name="Liu R."/>
            <person name="Schnable J.C."/>
            <person name="Zhu J.-K."/>
            <person name="Zhang H."/>
        </authorList>
    </citation>
    <scope>NUCLEOTIDE SEQUENCE [LARGE SCALE GENOMIC DNA]</scope>
</reference>
<feature type="transmembrane region" description="Helical" evidence="1">
    <location>
        <begin position="183"/>
        <end position="203"/>
    </location>
</feature>
<evidence type="ECO:0000313" key="2">
    <source>
        <dbReference type="EMBL" id="RLM65907.1"/>
    </source>
</evidence>
<keyword evidence="1" id="KW-1133">Transmembrane helix</keyword>
<organism evidence="2 3">
    <name type="scientific">Panicum miliaceum</name>
    <name type="common">Proso millet</name>
    <name type="synonym">Broomcorn millet</name>
    <dbReference type="NCBI Taxonomy" id="4540"/>
    <lineage>
        <taxon>Eukaryota</taxon>
        <taxon>Viridiplantae</taxon>
        <taxon>Streptophyta</taxon>
        <taxon>Embryophyta</taxon>
        <taxon>Tracheophyta</taxon>
        <taxon>Spermatophyta</taxon>
        <taxon>Magnoliopsida</taxon>
        <taxon>Liliopsida</taxon>
        <taxon>Poales</taxon>
        <taxon>Poaceae</taxon>
        <taxon>PACMAD clade</taxon>
        <taxon>Panicoideae</taxon>
        <taxon>Panicodae</taxon>
        <taxon>Paniceae</taxon>
        <taxon>Panicinae</taxon>
        <taxon>Panicum</taxon>
        <taxon>Panicum sect. Panicum</taxon>
    </lineage>
</organism>
<evidence type="ECO:0000256" key="1">
    <source>
        <dbReference type="SAM" id="Phobius"/>
    </source>
</evidence>
<dbReference type="Proteomes" id="UP000275267">
    <property type="component" value="Unassembled WGS sequence"/>
</dbReference>
<comment type="caution">
    <text evidence="2">The sequence shown here is derived from an EMBL/GenBank/DDBJ whole genome shotgun (WGS) entry which is preliminary data.</text>
</comment>
<gene>
    <name evidence="2" type="ORF">C2845_PM16G02860</name>
</gene>
<proteinExistence type="predicted"/>
<dbReference type="EMBL" id="PQIB02000015">
    <property type="protein sequence ID" value="RLM65907.1"/>
    <property type="molecule type" value="Genomic_DNA"/>
</dbReference>
<protein>
    <submittedName>
        <fullName evidence="2">Uncharacterized protein</fullName>
    </submittedName>
</protein>
<dbReference type="PANTHER" id="PTHR33170">
    <property type="entry name" value="DUF4283 DOMAIN-CONTAINING PROTEIN-RELATED"/>
    <property type="match status" value="1"/>
</dbReference>
<name>A0A3L6PWC9_PANMI</name>
<keyword evidence="3" id="KW-1185">Reference proteome</keyword>
<keyword evidence="1" id="KW-0812">Transmembrane</keyword>
<evidence type="ECO:0000313" key="3">
    <source>
        <dbReference type="Proteomes" id="UP000275267"/>
    </source>
</evidence>
<dbReference type="PANTHER" id="PTHR33170:SF22">
    <property type="entry name" value="OS10G0417100 PROTEIN"/>
    <property type="match status" value="1"/>
</dbReference>